<protein>
    <recommendedName>
        <fullName evidence="6">Phage integrase family protein</fullName>
    </recommendedName>
</protein>
<dbReference type="RefSeq" id="WP_116180990.1">
    <property type="nucleotide sequence ID" value="NZ_CP144376.1"/>
</dbReference>
<evidence type="ECO:0000256" key="2">
    <source>
        <dbReference type="ARBA" id="ARBA00023172"/>
    </source>
</evidence>
<gene>
    <name evidence="4" type="ORF">BCF44_122204</name>
</gene>
<dbReference type="SUPFAM" id="SSF47823">
    <property type="entry name" value="lambda integrase-like, N-terminal domain"/>
    <property type="match status" value="1"/>
</dbReference>
<dbReference type="Proteomes" id="UP000256269">
    <property type="component" value="Unassembled WGS sequence"/>
</dbReference>
<comment type="caution">
    <text evidence="4">The sequence shown here is derived from an EMBL/GenBank/DDBJ whole genome shotgun (WGS) entry which is preliminary data.</text>
</comment>
<keyword evidence="2" id="KW-0233">DNA recombination</keyword>
<dbReference type="GO" id="GO:0003677">
    <property type="term" value="F:DNA binding"/>
    <property type="evidence" value="ECO:0007669"/>
    <property type="project" value="UniProtKB-KW"/>
</dbReference>
<dbReference type="OrthoDB" id="9815875at2"/>
<dbReference type="AlphaFoldDB" id="A0A3E0GWT2"/>
<feature type="compositionally biased region" description="Basic and acidic residues" evidence="3">
    <location>
        <begin position="376"/>
        <end position="396"/>
    </location>
</feature>
<name>A0A3E0GWT2_9PSEU</name>
<dbReference type="InterPro" id="IPR011010">
    <property type="entry name" value="DNA_brk_join_enz"/>
</dbReference>
<accession>A0A3E0GWT2</accession>
<dbReference type="InterPro" id="IPR010998">
    <property type="entry name" value="Integrase_recombinase_N"/>
</dbReference>
<evidence type="ECO:0000313" key="4">
    <source>
        <dbReference type="EMBL" id="REH31181.1"/>
    </source>
</evidence>
<keyword evidence="5" id="KW-1185">Reference proteome</keyword>
<proteinExistence type="predicted"/>
<sequence>MDLPSSQPDLDADLVQQLPQALRSHLAVADDKGWPDEAAVSRARATADEQVQAVAIHADGAVPDNTLRAYRADWGTWTAWCTLRARTPLPAAPLDFAAFLVANALLRPEPAASSDKTWRYSLSVMERRLVAITKVHEAHGLPSAARDPLVKDTMKAIRAFRANDHRRDHRPAGLDVIKDMLAGRPGPGWPGAIAGRPATAGGDTVTRRRDKALLLLGYAGRLSRSELPGLTVDDVLLDQDGAGAPVLLLVPGGALDDAVALPRTRSALVCPVCAYVAWVKLLDVHASSGVDGLRDYVSAIDDVTELRLDAYHCCDQPGLDTSAPAPGLALFPRVHRNGDIGTKAMTGQAVYLLIKRYAERAGEDPAAFSTLSLQAGRDHDQDQVVRSKRLGREVPVSRRSSKAARSTKAP</sequence>
<evidence type="ECO:0000313" key="5">
    <source>
        <dbReference type="Proteomes" id="UP000256269"/>
    </source>
</evidence>
<feature type="region of interest" description="Disordered" evidence="3">
    <location>
        <begin position="376"/>
        <end position="410"/>
    </location>
</feature>
<dbReference type="EMBL" id="QUNO01000022">
    <property type="protein sequence ID" value="REH31181.1"/>
    <property type="molecule type" value="Genomic_DNA"/>
</dbReference>
<dbReference type="InterPro" id="IPR013762">
    <property type="entry name" value="Integrase-like_cat_sf"/>
</dbReference>
<evidence type="ECO:0000256" key="1">
    <source>
        <dbReference type="ARBA" id="ARBA00023125"/>
    </source>
</evidence>
<dbReference type="Gene3D" id="1.10.150.130">
    <property type="match status" value="1"/>
</dbReference>
<reference evidence="4 5" key="1">
    <citation type="submission" date="2018-08" db="EMBL/GenBank/DDBJ databases">
        <title>Genomic Encyclopedia of Archaeal and Bacterial Type Strains, Phase II (KMG-II): from individual species to whole genera.</title>
        <authorList>
            <person name="Goeker M."/>
        </authorList>
    </citation>
    <scope>NUCLEOTIDE SEQUENCE [LARGE SCALE GENOMIC DNA]</scope>
    <source>
        <strain evidence="4 5">DSM 45791</strain>
    </source>
</reference>
<dbReference type="SUPFAM" id="SSF56349">
    <property type="entry name" value="DNA breaking-rejoining enzymes"/>
    <property type="match status" value="1"/>
</dbReference>
<evidence type="ECO:0008006" key="6">
    <source>
        <dbReference type="Google" id="ProtNLM"/>
    </source>
</evidence>
<dbReference type="Gene3D" id="1.10.443.10">
    <property type="entry name" value="Intergrase catalytic core"/>
    <property type="match status" value="1"/>
</dbReference>
<keyword evidence="1" id="KW-0238">DNA-binding</keyword>
<evidence type="ECO:0000256" key="3">
    <source>
        <dbReference type="SAM" id="MobiDB-lite"/>
    </source>
</evidence>
<dbReference type="GO" id="GO:0006310">
    <property type="term" value="P:DNA recombination"/>
    <property type="evidence" value="ECO:0007669"/>
    <property type="project" value="UniProtKB-KW"/>
</dbReference>
<organism evidence="4 5">
    <name type="scientific">Kutzneria buriramensis</name>
    <dbReference type="NCBI Taxonomy" id="1045776"/>
    <lineage>
        <taxon>Bacteria</taxon>
        <taxon>Bacillati</taxon>
        <taxon>Actinomycetota</taxon>
        <taxon>Actinomycetes</taxon>
        <taxon>Pseudonocardiales</taxon>
        <taxon>Pseudonocardiaceae</taxon>
        <taxon>Kutzneria</taxon>
    </lineage>
</organism>
<dbReference type="GO" id="GO:0015074">
    <property type="term" value="P:DNA integration"/>
    <property type="evidence" value="ECO:0007669"/>
    <property type="project" value="InterPro"/>
</dbReference>